<comment type="subcellular location">
    <subcellularLocation>
        <location evidence="1 8">Cell membrane</location>
        <topology evidence="1 8">Multi-pass membrane protein</topology>
    </subcellularLocation>
</comment>
<keyword evidence="5 8" id="KW-0812">Transmembrane</keyword>
<evidence type="ECO:0000256" key="8">
    <source>
        <dbReference type="RuleBase" id="RU363041"/>
    </source>
</evidence>
<evidence type="ECO:0000313" key="9">
    <source>
        <dbReference type="EMBL" id="MEB3101676.1"/>
    </source>
</evidence>
<reference evidence="9" key="1">
    <citation type="submission" date="2023-12" db="EMBL/GenBank/DDBJ databases">
        <title>Fervidustalea candida gen. nov., sp. nov., a novel member of the family Paenibacillaceae isolated from a geothermal area.</title>
        <authorList>
            <person name="Li W.-J."/>
            <person name="Jiao J.-Y."/>
            <person name="Chen Y."/>
        </authorList>
    </citation>
    <scope>NUCLEOTIDE SEQUENCE</scope>
    <source>
        <strain evidence="9">SYSU GA230002</strain>
    </source>
</reference>
<feature type="transmembrane region" description="Helical" evidence="8">
    <location>
        <begin position="137"/>
        <end position="161"/>
    </location>
</feature>
<feature type="transmembrane region" description="Helical" evidence="8">
    <location>
        <begin position="46"/>
        <end position="64"/>
    </location>
</feature>
<dbReference type="PANTHER" id="PTHR30269:SF23">
    <property type="entry name" value="MEMBRANE TRANSPORTER PROTEIN YDHB-RELATED"/>
    <property type="match status" value="1"/>
</dbReference>
<comment type="similarity">
    <text evidence="2 8">Belongs to the 4-toluene sulfonate uptake permease (TSUP) (TC 2.A.102) family.</text>
</comment>
<feature type="transmembrane region" description="Helical" evidence="8">
    <location>
        <begin position="73"/>
        <end position="92"/>
    </location>
</feature>
<proteinExistence type="inferred from homology"/>
<sequence>MEFSWTQIIIGLISALLVGFGKTGVPAVSIFNVMLMASIFPAKQSVGILLPMLIVGDIVAVTYYRRQVIWKHLISLIPWVLAGIVIGYFVLLKVHNEQLKVMIGILVLLLVALHFIRERWGEKINRFMLSRKFNASMGVLAGFATMIGNAAGGVMAIYLLSKKLPKHQFVATGAWFFLTVNLIKIPFNISLGLLNWQILQYAALMIPVILVGTWIGIKLLPKIPQKHFQSLILVLSVIGAIDLML</sequence>
<feature type="transmembrane region" description="Helical" evidence="8">
    <location>
        <begin position="173"/>
        <end position="194"/>
    </location>
</feature>
<protein>
    <recommendedName>
        <fullName evidence="8">Probable membrane transporter protein</fullName>
    </recommendedName>
</protein>
<feature type="transmembrane region" description="Helical" evidence="8">
    <location>
        <begin position="98"/>
        <end position="116"/>
    </location>
</feature>
<keyword evidence="10" id="KW-1185">Reference proteome</keyword>
<dbReference type="Proteomes" id="UP001310386">
    <property type="component" value="Unassembled WGS sequence"/>
</dbReference>
<feature type="transmembrane region" description="Helical" evidence="8">
    <location>
        <begin position="201"/>
        <end position="221"/>
    </location>
</feature>
<evidence type="ECO:0000256" key="4">
    <source>
        <dbReference type="ARBA" id="ARBA00022475"/>
    </source>
</evidence>
<evidence type="ECO:0000256" key="1">
    <source>
        <dbReference type="ARBA" id="ARBA00004651"/>
    </source>
</evidence>
<keyword evidence="6 8" id="KW-1133">Transmembrane helix</keyword>
<evidence type="ECO:0000256" key="6">
    <source>
        <dbReference type="ARBA" id="ARBA00022989"/>
    </source>
</evidence>
<gene>
    <name evidence="9" type="ORF">VF724_08370</name>
</gene>
<organism evidence="9 10">
    <name type="scientific">Ferviditalea candida</name>
    <dbReference type="NCBI Taxonomy" id="3108399"/>
    <lineage>
        <taxon>Bacteria</taxon>
        <taxon>Bacillati</taxon>
        <taxon>Bacillota</taxon>
        <taxon>Bacilli</taxon>
        <taxon>Bacillales</taxon>
        <taxon>Paenibacillaceae</taxon>
        <taxon>Ferviditalea</taxon>
    </lineage>
</organism>
<keyword evidence="4 8" id="KW-1003">Cell membrane</keyword>
<comment type="caution">
    <text evidence="9">The sequence shown here is derived from an EMBL/GenBank/DDBJ whole genome shotgun (WGS) entry which is preliminary data.</text>
</comment>
<evidence type="ECO:0000256" key="3">
    <source>
        <dbReference type="ARBA" id="ARBA00022448"/>
    </source>
</evidence>
<dbReference type="PANTHER" id="PTHR30269">
    <property type="entry name" value="TRANSMEMBRANE PROTEIN YFCA"/>
    <property type="match status" value="1"/>
</dbReference>
<dbReference type="InterPro" id="IPR002781">
    <property type="entry name" value="TM_pro_TauE-like"/>
</dbReference>
<evidence type="ECO:0000256" key="7">
    <source>
        <dbReference type="ARBA" id="ARBA00023136"/>
    </source>
</evidence>
<name>A0ABU5ZK31_9BACL</name>
<accession>A0ABU5ZK31</accession>
<evidence type="ECO:0000256" key="5">
    <source>
        <dbReference type="ARBA" id="ARBA00022692"/>
    </source>
</evidence>
<dbReference type="RefSeq" id="WP_371753795.1">
    <property type="nucleotide sequence ID" value="NZ_JAYJLD010000009.1"/>
</dbReference>
<evidence type="ECO:0000313" key="10">
    <source>
        <dbReference type="Proteomes" id="UP001310386"/>
    </source>
</evidence>
<dbReference type="InterPro" id="IPR052017">
    <property type="entry name" value="TSUP"/>
</dbReference>
<keyword evidence="7 8" id="KW-0472">Membrane</keyword>
<feature type="transmembrane region" description="Helical" evidence="8">
    <location>
        <begin position="12"/>
        <end position="40"/>
    </location>
</feature>
<dbReference type="EMBL" id="JAYJLD010000009">
    <property type="protein sequence ID" value="MEB3101676.1"/>
    <property type="molecule type" value="Genomic_DNA"/>
</dbReference>
<keyword evidence="3" id="KW-0813">Transport</keyword>
<evidence type="ECO:0000256" key="2">
    <source>
        <dbReference type="ARBA" id="ARBA00009142"/>
    </source>
</evidence>
<dbReference type="Pfam" id="PF01925">
    <property type="entry name" value="TauE"/>
    <property type="match status" value="1"/>
</dbReference>